<proteinExistence type="predicted"/>
<reference evidence="2 3" key="1">
    <citation type="journal article" date="2019" name="Int. J. Syst. Evol. Microbiol.">
        <title>The Global Catalogue of Microorganisms (GCM) 10K type strain sequencing project: providing services to taxonomists for standard genome sequencing and annotation.</title>
        <authorList>
            <consortium name="The Broad Institute Genomics Platform"/>
            <consortium name="The Broad Institute Genome Sequencing Center for Infectious Disease"/>
            <person name="Wu L."/>
            <person name="Ma J."/>
        </authorList>
    </citation>
    <scope>NUCLEOTIDE SEQUENCE [LARGE SCALE GENOMIC DNA]</scope>
    <source>
        <strain evidence="2 3">JCM 15421</strain>
    </source>
</reference>
<protein>
    <recommendedName>
        <fullName evidence="1">Putative regulatory protein FmdB zinc ribbon domain-containing protein</fullName>
    </recommendedName>
</protein>
<feature type="domain" description="Putative regulatory protein FmdB zinc ribbon" evidence="1">
    <location>
        <begin position="1"/>
        <end position="47"/>
    </location>
</feature>
<organism evidence="2 3">
    <name type="scientific">Dokdonella soli</name>
    <dbReference type="NCBI Taxonomy" id="529810"/>
    <lineage>
        <taxon>Bacteria</taxon>
        <taxon>Pseudomonadati</taxon>
        <taxon>Pseudomonadota</taxon>
        <taxon>Gammaproteobacteria</taxon>
        <taxon>Lysobacterales</taxon>
        <taxon>Rhodanobacteraceae</taxon>
        <taxon>Dokdonella</taxon>
    </lineage>
</organism>
<evidence type="ECO:0000313" key="3">
    <source>
        <dbReference type="Proteomes" id="UP001501523"/>
    </source>
</evidence>
<evidence type="ECO:0000259" key="1">
    <source>
        <dbReference type="SMART" id="SM00834"/>
    </source>
</evidence>
<name>A0ABN1ISE6_9GAMM</name>
<dbReference type="Proteomes" id="UP001501523">
    <property type="component" value="Unassembled WGS sequence"/>
</dbReference>
<dbReference type="Pfam" id="PF09723">
    <property type="entry name" value="Zn_ribbon_8"/>
    <property type="match status" value="1"/>
</dbReference>
<dbReference type="SMART" id="SM00834">
    <property type="entry name" value="CxxC_CXXC_SSSS"/>
    <property type="match status" value="1"/>
</dbReference>
<dbReference type="InterPro" id="IPR013429">
    <property type="entry name" value="Regulatory_FmdB_Zinc_ribbon"/>
</dbReference>
<sequence length="94" mass="10078">MPIYEYAPTDPPGCAACCYGFEVLQRLSDPALIHCPACGGKVHRVLGAPQVVAGQAHVLREKHVAKHGFTQYRRVGKGKYEKTAGKGPDTISGD</sequence>
<evidence type="ECO:0000313" key="2">
    <source>
        <dbReference type="EMBL" id="GAA0720362.1"/>
    </source>
</evidence>
<keyword evidence="3" id="KW-1185">Reference proteome</keyword>
<accession>A0ABN1ISE6</accession>
<dbReference type="NCBIfam" id="TIGR02605">
    <property type="entry name" value="CxxC_CxxC_SSSS"/>
    <property type="match status" value="1"/>
</dbReference>
<dbReference type="RefSeq" id="WP_343792518.1">
    <property type="nucleotide sequence ID" value="NZ_BAAAEU010000024.1"/>
</dbReference>
<comment type="caution">
    <text evidence="2">The sequence shown here is derived from an EMBL/GenBank/DDBJ whole genome shotgun (WGS) entry which is preliminary data.</text>
</comment>
<gene>
    <name evidence="2" type="ORF">GCM10009105_29700</name>
</gene>
<dbReference type="EMBL" id="BAAAEU010000024">
    <property type="protein sequence ID" value="GAA0720362.1"/>
    <property type="molecule type" value="Genomic_DNA"/>
</dbReference>